<dbReference type="GO" id="GO:0003989">
    <property type="term" value="F:acetyl-CoA carboxylase activity"/>
    <property type="evidence" value="ECO:0007669"/>
    <property type="project" value="InterPro"/>
</dbReference>
<organism evidence="10 11">
    <name type="scientific">Propionigenium maris DSM 9537</name>
    <dbReference type="NCBI Taxonomy" id="1123000"/>
    <lineage>
        <taxon>Bacteria</taxon>
        <taxon>Fusobacteriati</taxon>
        <taxon>Fusobacteriota</taxon>
        <taxon>Fusobacteriia</taxon>
        <taxon>Fusobacteriales</taxon>
        <taxon>Fusobacteriaceae</taxon>
        <taxon>Propionigenium</taxon>
    </lineage>
</organism>
<dbReference type="GO" id="GO:0006633">
    <property type="term" value="P:fatty acid biosynthetic process"/>
    <property type="evidence" value="ECO:0007669"/>
    <property type="project" value="UniProtKB-KW"/>
</dbReference>
<evidence type="ECO:0000256" key="8">
    <source>
        <dbReference type="RuleBase" id="RU364072"/>
    </source>
</evidence>
<evidence type="ECO:0000256" key="4">
    <source>
        <dbReference type="ARBA" id="ARBA00022832"/>
    </source>
</evidence>
<evidence type="ECO:0000313" key="10">
    <source>
        <dbReference type="EMBL" id="GLI55813.1"/>
    </source>
</evidence>
<name>A0A9W6GK78_9FUSO</name>
<dbReference type="Gene3D" id="2.40.50.100">
    <property type="match status" value="1"/>
</dbReference>
<evidence type="ECO:0000313" key="11">
    <source>
        <dbReference type="Proteomes" id="UP001144471"/>
    </source>
</evidence>
<evidence type="ECO:0000256" key="5">
    <source>
        <dbReference type="ARBA" id="ARBA00023098"/>
    </source>
</evidence>
<keyword evidence="7 8" id="KW-0092">Biotin</keyword>
<dbReference type="NCBIfam" id="TIGR00531">
    <property type="entry name" value="BCCP"/>
    <property type="match status" value="1"/>
</dbReference>
<gene>
    <name evidence="10" type="ORF">PM10SUCC1_13270</name>
</gene>
<dbReference type="GO" id="GO:0009317">
    <property type="term" value="C:acetyl-CoA carboxylase complex"/>
    <property type="evidence" value="ECO:0007669"/>
    <property type="project" value="InterPro"/>
</dbReference>
<dbReference type="InterPro" id="IPR001882">
    <property type="entry name" value="Biotin_BS"/>
</dbReference>
<evidence type="ECO:0000256" key="2">
    <source>
        <dbReference type="ARBA" id="ARBA00017562"/>
    </source>
</evidence>
<dbReference type="CDD" id="cd06850">
    <property type="entry name" value="biotinyl_domain"/>
    <property type="match status" value="1"/>
</dbReference>
<keyword evidence="11" id="KW-1185">Reference proteome</keyword>
<evidence type="ECO:0000259" key="9">
    <source>
        <dbReference type="PROSITE" id="PS50968"/>
    </source>
</evidence>
<sequence>MKIDIETIKQLAENIEKYNLEEVTLEVEGTKITLKKEAVAQMAVQAMPQMMAAPAAVPKAVKKAEAVKESADEDKFDAVTSPMVGTFYASPAPGSAAFVTEGTQVNVGDTLCIVEAMKLMNEVKADRAGKIVKVLKADGEGVVKGDKLFLID</sequence>
<dbReference type="InterPro" id="IPR001249">
    <property type="entry name" value="AcCoA_biotinCC"/>
</dbReference>
<dbReference type="RefSeq" id="WP_281834544.1">
    <property type="nucleotide sequence ID" value="NZ_BSDY01000005.1"/>
</dbReference>
<reference evidence="10" key="1">
    <citation type="submission" date="2022-12" db="EMBL/GenBank/DDBJ databases">
        <title>Reference genome sequencing for broad-spectrum identification of bacterial and archaeal isolates by mass spectrometry.</title>
        <authorList>
            <person name="Sekiguchi Y."/>
            <person name="Tourlousse D.M."/>
        </authorList>
    </citation>
    <scope>NUCLEOTIDE SEQUENCE</scope>
    <source>
        <strain evidence="10">10succ1</strain>
    </source>
</reference>
<dbReference type="Pfam" id="PF00364">
    <property type="entry name" value="Biotin_lipoyl"/>
    <property type="match status" value="1"/>
</dbReference>
<evidence type="ECO:0000256" key="3">
    <source>
        <dbReference type="ARBA" id="ARBA00022516"/>
    </source>
</evidence>
<keyword evidence="3 8" id="KW-0444">Lipid biosynthesis</keyword>
<accession>A0A9W6GK78</accession>
<feature type="domain" description="Lipoyl-binding" evidence="9">
    <location>
        <begin position="76"/>
        <end position="152"/>
    </location>
</feature>
<evidence type="ECO:0000256" key="7">
    <source>
        <dbReference type="ARBA" id="ARBA00023267"/>
    </source>
</evidence>
<dbReference type="PROSITE" id="PS00188">
    <property type="entry name" value="BIOTIN"/>
    <property type="match status" value="1"/>
</dbReference>
<comment type="pathway">
    <text evidence="1 8">Lipid metabolism; fatty acid biosynthesis.</text>
</comment>
<keyword evidence="4 8" id="KW-0276">Fatty acid metabolism</keyword>
<evidence type="ECO:0000256" key="6">
    <source>
        <dbReference type="ARBA" id="ARBA00023160"/>
    </source>
</evidence>
<proteinExistence type="predicted"/>
<comment type="function">
    <text evidence="8">This protein is a component of the acetyl coenzyme A carboxylase complex; first, biotin carboxylase catalyzes the carboxylation of the carrier protein and then the transcarboxylase transfers the carboxyl group to form malonyl-CoA.</text>
</comment>
<dbReference type="FunFam" id="2.40.50.100:FF:000003">
    <property type="entry name" value="Acetyl-CoA carboxylase biotin carboxyl carrier protein"/>
    <property type="match status" value="1"/>
</dbReference>
<dbReference type="Proteomes" id="UP001144471">
    <property type="component" value="Unassembled WGS sequence"/>
</dbReference>
<dbReference type="InterPro" id="IPR000089">
    <property type="entry name" value="Biotin_lipoyl"/>
</dbReference>
<dbReference type="PANTHER" id="PTHR45266">
    <property type="entry name" value="OXALOACETATE DECARBOXYLASE ALPHA CHAIN"/>
    <property type="match status" value="1"/>
</dbReference>
<dbReference type="SUPFAM" id="SSF51230">
    <property type="entry name" value="Single hybrid motif"/>
    <property type="match status" value="1"/>
</dbReference>
<keyword evidence="5 8" id="KW-0443">Lipid metabolism</keyword>
<evidence type="ECO:0000256" key="1">
    <source>
        <dbReference type="ARBA" id="ARBA00005194"/>
    </source>
</evidence>
<dbReference type="InterPro" id="IPR050709">
    <property type="entry name" value="Biotin_Carboxyl_Carrier/Decarb"/>
</dbReference>
<protein>
    <recommendedName>
        <fullName evidence="2 8">Biotin carboxyl carrier protein of acetyl-CoA carboxylase</fullName>
    </recommendedName>
</protein>
<keyword evidence="6 8" id="KW-0275">Fatty acid biosynthesis</keyword>
<dbReference type="PANTHER" id="PTHR45266:SF3">
    <property type="entry name" value="OXALOACETATE DECARBOXYLASE ALPHA CHAIN"/>
    <property type="match status" value="1"/>
</dbReference>
<dbReference type="PROSITE" id="PS50968">
    <property type="entry name" value="BIOTINYL_LIPOYL"/>
    <property type="match status" value="1"/>
</dbReference>
<dbReference type="PRINTS" id="PR01071">
    <property type="entry name" value="ACOABIOTINCC"/>
</dbReference>
<comment type="caution">
    <text evidence="10">The sequence shown here is derived from an EMBL/GenBank/DDBJ whole genome shotgun (WGS) entry which is preliminary data.</text>
</comment>
<dbReference type="InterPro" id="IPR011053">
    <property type="entry name" value="Single_hybrid_motif"/>
</dbReference>
<dbReference type="AlphaFoldDB" id="A0A9W6GK78"/>
<dbReference type="EMBL" id="BSDY01000005">
    <property type="protein sequence ID" value="GLI55813.1"/>
    <property type="molecule type" value="Genomic_DNA"/>
</dbReference>